<dbReference type="Gene3D" id="2.40.50.840">
    <property type="match status" value="1"/>
</dbReference>
<dbReference type="SUPFAM" id="SSF53901">
    <property type="entry name" value="Thiolase-like"/>
    <property type="match status" value="1"/>
</dbReference>
<dbReference type="Gene3D" id="3.40.47.10">
    <property type="match status" value="1"/>
</dbReference>
<dbReference type="PANTHER" id="PTHR18919">
    <property type="entry name" value="ACETYL-COA C-ACYLTRANSFERASE"/>
    <property type="match status" value="1"/>
</dbReference>
<evidence type="ECO:0000256" key="3">
    <source>
        <dbReference type="ARBA" id="ARBA00023315"/>
    </source>
</evidence>
<name>A0A381RTH6_9ZZZZ</name>
<dbReference type="InterPro" id="IPR040771">
    <property type="entry name" value="TLP1_add_C"/>
</dbReference>
<dbReference type="EMBL" id="UINC01002234">
    <property type="protein sequence ID" value="SUZ94431.1"/>
    <property type="molecule type" value="Genomic_DNA"/>
</dbReference>
<protein>
    <recommendedName>
        <fullName evidence="5">Thiolase-like protein type 1 additional C-terminal domain-containing protein</fullName>
    </recommendedName>
</protein>
<feature type="domain" description="Thiolase-like protein type 1 additional C-terminal" evidence="5">
    <location>
        <begin position="409"/>
        <end position="488"/>
    </location>
</feature>
<evidence type="ECO:0000256" key="2">
    <source>
        <dbReference type="ARBA" id="ARBA00022679"/>
    </source>
</evidence>
<organism evidence="6">
    <name type="scientific">marine metagenome</name>
    <dbReference type="NCBI Taxonomy" id="408172"/>
    <lineage>
        <taxon>unclassified sequences</taxon>
        <taxon>metagenomes</taxon>
        <taxon>ecological metagenomes</taxon>
    </lineage>
</organism>
<evidence type="ECO:0000256" key="1">
    <source>
        <dbReference type="ARBA" id="ARBA00010982"/>
    </source>
</evidence>
<comment type="similarity">
    <text evidence="1">Belongs to the thiolase-like superfamily. Thiolase family.</text>
</comment>
<sequence>VRYDPRTPVIVGAAQVTDRIEDPTAARTPLELMVDAVRSAAVDAGAPTVLRGLELIAVVGGLWSYPDPGRQIAQRIGADRTATLLTEFSGHIPQALINHIAGRIQAGDLSMAVVCGGEANRAARRARRTATERRRDLDPLLPPAERFGPPLVMSDDAESERGVLAPAFVYPVIDSAIRHARGETIEEHRDRISALWAGLSVVASQNPHAARQEALTAAEIKEPTDGNRMVGFPYTVAMNANNNVDQASAVIVCSAERARELGVPIDQWIFIHAGAMSTDTARLTNRHELHRSPGIRHAGRRCLELAHTSVDDLAHVDLYSCFPSSVQVSAYELGLDTDRPLTVTGGLTFAGAPINNYSGQALAAMVHRLRDEPGRGLIHANGGYVTSHAMAVYGNEPPPAGRFRSDHPQEPVDAEPTRAADHQHVGSATVEAYSVIHDRAGSPEWALVALRTPGDARTWGRTTDPDLLSAMMVSEHAGQPVELAPDGTVHV</sequence>
<feature type="compositionally biased region" description="Basic and acidic residues" evidence="4">
    <location>
        <begin position="403"/>
        <end position="424"/>
    </location>
</feature>
<keyword evidence="3" id="KW-0012">Acyltransferase</keyword>
<dbReference type="Pfam" id="PF18313">
    <property type="entry name" value="TLP1_add_C"/>
    <property type="match status" value="1"/>
</dbReference>
<dbReference type="GO" id="GO:0016746">
    <property type="term" value="F:acyltransferase activity"/>
    <property type="evidence" value="ECO:0007669"/>
    <property type="project" value="UniProtKB-KW"/>
</dbReference>
<keyword evidence="2" id="KW-0808">Transferase</keyword>
<evidence type="ECO:0000259" key="5">
    <source>
        <dbReference type="Pfam" id="PF18313"/>
    </source>
</evidence>
<dbReference type="PANTHER" id="PTHR18919:SF139">
    <property type="entry name" value="THIOLASE-LIKE PROTEIN TYPE 1 ADDITIONAL C-TERMINAL DOMAIN-CONTAINING PROTEIN"/>
    <property type="match status" value="1"/>
</dbReference>
<reference evidence="6" key="1">
    <citation type="submission" date="2018-05" db="EMBL/GenBank/DDBJ databases">
        <authorList>
            <person name="Lanie J.A."/>
            <person name="Ng W.-L."/>
            <person name="Kazmierczak K.M."/>
            <person name="Andrzejewski T.M."/>
            <person name="Davidsen T.M."/>
            <person name="Wayne K.J."/>
            <person name="Tettelin H."/>
            <person name="Glass J.I."/>
            <person name="Rusch D."/>
            <person name="Podicherti R."/>
            <person name="Tsui H.-C.T."/>
            <person name="Winkler M.E."/>
        </authorList>
    </citation>
    <scope>NUCLEOTIDE SEQUENCE</scope>
</reference>
<gene>
    <name evidence="6" type="ORF">METZ01_LOCUS47285</name>
</gene>
<evidence type="ECO:0000256" key="4">
    <source>
        <dbReference type="SAM" id="MobiDB-lite"/>
    </source>
</evidence>
<feature type="region of interest" description="Disordered" evidence="4">
    <location>
        <begin position="398"/>
        <end position="424"/>
    </location>
</feature>
<accession>A0A381RTH6</accession>
<evidence type="ECO:0000313" key="6">
    <source>
        <dbReference type="EMBL" id="SUZ94431.1"/>
    </source>
</evidence>
<proteinExistence type="inferred from homology"/>
<feature type="non-terminal residue" evidence="6">
    <location>
        <position position="1"/>
    </location>
</feature>
<dbReference type="InterPro" id="IPR016039">
    <property type="entry name" value="Thiolase-like"/>
</dbReference>
<dbReference type="AlphaFoldDB" id="A0A381RTH6"/>